<feature type="coiled-coil region" evidence="1">
    <location>
        <begin position="546"/>
        <end position="605"/>
    </location>
</feature>
<feature type="region of interest" description="Disordered" evidence="2">
    <location>
        <begin position="856"/>
        <end position="898"/>
    </location>
</feature>
<feature type="compositionally biased region" description="Low complexity" evidence="2">
    <location>
        <begin position="45"/>
        <end position="57"/>
    </location>
</feature>
<feature type="region of interest" description="Disordered" evidence="2">
    <location>
        <begin position="656"/>
        <end position="678"/>
    </location>
</feature>
<evidence type="ECO:0000256" key="1">
    <source>
        <dbReference type="SAM" id="Coils"/>
    </source>
</evidence>
<feature type="domain" description="Up-regulated during septation protein 1" evidence="3">
    <location>
        <begin position="138"/>
        <end position="249"/>
    </location>
</feature>
<sequence length="898" mass="98436">MNGVRRFLGGGGSTPATPEPAPPPPLPSTAPLALSGKPSWPPSSPTAQSPPQTATAALFLRKDKPRSSFPDEEPNGSRASSTFTSPTRSQSSLPQSPIAGPSSPRAVPPRVTQLSRKSVGSEWKRSSQMLNVRDDLLMSLLASDAIVDSRAYDILSAEDVEELKKEQQVLSSRLIAMNKKLNLETKIRDAAVSLSKANATYKSISKQSSEQLDAANRKVDLTQKELWRISERANEVQKKLLEHRAGVLSRSLRTLEGRNAQSGDDTTTSGYSTPNRSSQMSPITASSVTSVQTASSKGRFEGAHLFAGHADSIAPYSPRLAPQSINGTIELEEKLQAATVALEAAMAKQTEMEQDLSMLRLEKEQVETTLGMEVQQAEDTINSMEQELANFRDLEPQLQALQEEREEWLTDRDDLEARTQEVGDLKRRIEELEGRSGEATAMESALALERGVHIAELEKKDQELNDARVMWEADQAAWEVEKATLISEMNETVAKLQQNSDTILNSSAQLDECFNSLNTLVQAHGVSLTSQDRSPAVLATSIGNHLETLKADHIRMQEELSSHTAQLEGEVRAALDTQAALSGDLEQVRRERDEARAESQDLQIQLQVQAAATLAASQASSQPPVEYKGDAGKIVAILQPIWAILPSAEARASKVGTRSFRTGSPGSPVTSTRGGSSLSEMDVRSLKTLYDPKGYAMSANSGGSFTIEAFAERVQALVADDRSLVERLIRFAQAHDLLKKNAERAQKLAQDSNAALETYQKQVKTLDERNMSLMQQQAELQDELQWLQETVERLQAEKLDIETQAAEQAETCAQLTEANNKLSARALIMAEESASSNDSVRRQLESQLAECNASLSKTKEEIESMRESQQSQQMALLEELNSVQTENTNLRNQLRAKK</sequence>
<feature type="compositionally biased region" description="Low complexity" evidence="2">
    <location>
        <begin position="29"/>
        <end position="38"/>
    </location>
</feature>
<feature type="compositionally biased region" description="Polar residues" evidence="2">
    <location>
        <begin position="881"/>
        <end position="892"/>
    </location>
</feature>
<evidence type="ECO:0000313" key="4">
    <source>
        <dbReference type="EMBL" id="PSR93816.1"/>
    </source>
</evidence>
<evidence type="ECO:0000313" key="5">
    <source>
        <dbReference type="Proteomes" id="UP000186601"/>
    </source>
</evidence>
<feature type="compositionally biased region" description="Pro residues" evidence="2">
    <location>
        <begin position="17"/>
        <end position="28"/>
    </location>
</feature>
<keyword evidence="5" id="KW-1185">Reference proteome</keyword>
<feature type="compositionally biased region" description="Polar residues" evidence="2">
    <location>
        <begin position="659"/>
        <end position="678"/>
    </location>
</feature>
<feature type="compositionally biased region" description="Low complexity" evidence="2">
    <location>
        <begin position="262"/>
        <end position="273"/>
    </location>
</feature>
<proteinExistence type="predicted"/>
<protein>
    <recommendedName>
        <fullName evidence="3">Up-regulated during septation protein 1 domain-containing protein</fullName>
    </recommendedName>
</protein>
<evidence type="ECO:0000259" key="3">
    <source>
        <dbReference type="Pfam" id="PF15456"/>
    </source>
</evidence>
<gene>
    <name evidence="4" type="ORF">PHLCEN_2v4711</name>
</gene>
<feature type="compositionally biased region" description="Polar residues" evidence="2">
    <location>
        <begin position="77"/>
        <end position="95"/>
    </location>
</feature>
<dbReference type="InterPro" id="IPR029191">
    <property type="entry name" value="Uds1"/>
</dbReference>
<keyword evidence="1" id="KW-0175">Coiled coil</keyword>
<dbReference type="EMBL" id="MLYV02000468">
    <property type="protein sequence ID" value="PSR93816.1"/>
    <property type="molecule type" value="Genomic_DNA"/>
</dbReference>
<evidence type="ECO:0000256" key="2">
    <source>
        <dbReference type="SAM" id="MobiDB-lite"/>
    </source>
</evidence>
<organism evidence="4 5">
    <name type="scientific">Hermanssonia centrifuga</name>
    <dbReference type="NCBI Taxonomy" id="98765"/>
    <lineage>
        <taxon>Eukaryota</taxon>
        <taxon>Fungi</taxon>
        <taxon>Dikarya</taxon>
        <taxon>Basidiomycota</taxon>
        <taxon>Agaricomycotina</taxon>
        <taxon>Agaricomycetes</taxon>
        <taxon>Polyporales</taxon>
        <taxon>Meruliaceae</taxon>
        <taxon>Hermanssonia</taxon>
    </lineage>
</organism>
<comment type="caution">
    <text evidence="4">The sequence shown here is derived from an EMBL/GenBank/DDBJ whole genome shotgun (WGS) entry which is preliminary data.</text>
</comment>
<feature type="compositionally biased region" description="Polar residues" evidence="2">
    <location>
        <begin position="274"/>
        <end position="283"/>
    </location>
</feature>
<dbReference type="Proteomes" id="UP000186601">
    <property type="component" value="Unassembled WGS sequence"/>
</dbReference>
<feature type="compositionally biased region" description="Basic and acidic residues" evidence="2">
    <location>
        <begin position="857"/>
        <end position="866"/>
    </location>
</feature>
<dbReference type="Pfam" id="PF15456">
    <property type="entry name" value="Uds1"/>
    <property type="match status" value="1"/>
</dbReference>
<reference evidence="4 5" key="1">
    <citation type="submission" date="2018-02" db="EMBL/GenBank/DDBJ databases">
        <title>Genome sequence of the basidiomycete white-rot fungus Phlebia centrifuga.</title>
        <authorList>
            <person name="Granchi Z."/>
            <person name="Peng M."/>
            <person name="de Vries R.P."/>
            <person name="Hilden K."/>
            <person name="Makela M.R."/>
            <person name="Grigoriev I."/>
            <person name="Riley R."/>
        </authorList>
    </citation>
    <scope>NUCLEOTIDE SEQUENCE [LARGE SCALE GENOMIC DNA]</scope>
    <source>
        <strain evidence="4 5">FBCC195</strain>
    </source>
</reference>
<feature type="coiled-coil region" evidence="1">
    <location>
        <begin position="328"/>
        <end position="474"/>
    </location>
</feature>
<dbReference type="OrthoDB" id="5569911at2759"/>
<dbReference type="STRING" id="98765.A0A2R6PN38"/>
<accession>A0A2R6PN38</accession>
<feature type="region of interest" description="Disordered" evidence="2">
    <location>
        <begin position="1"/>
        <end position="124"/>
    </location>
</feature>
<dbReference type="AlphaFoldDB" id="A0A2R6PN38"/>
<name>A0A2R6PN38_9APHY</name>
<feature type="region of interest" description="Disordered" evidence="2">
    <location>
        <begin position="252"/>
        <end position="284"/>
    </location>
</feature>